<dbReference type="EMBL" id="JRHO01000014">
    <property type="protein sequence ID" value="KGK97980.1"/>
    <property type="molecule type" value="Genomic_DNA"/>
</dbReference>
<protein>
    <submittedName>
        <fullName evidence="2">Uncharacterized protein</fullName>
    </submittedName>
</protein>
<organism evidence="2 3">
    <name type="scientific">Methanococcoides methylutens</name>
    <dbReference type="NCBI Taxonomy" id="2226"/>
    <lineage>
        <taxon>Archaea</taxon>
        <taxon>Methanobacteriati</taxon>
        <taxon>Methanobacteriota</taxon>
        <taxon>Stenosarchaea group</taxon>
        <taxon>Methanomicrobia</taxon>
        <taxon>Methanosarcinales</taxon>
        <taxon>Methanosarcinaceae</taxon>
        <taxon>Methanococcoides</taxon>
    </lineage>
</organism>
<dbReference type="Proteomes" id="UP000029859">
    <property type="component" value="Unassembled WGS sequence"/>
</dbReference>
<dbReference type="RefSeq" id="WP_048195173.1">
    <property type="nucleotide sequence ID" value="NZ_CAAGSM010000001.1"/>
</dbReference>
<keyword evidence="3" id="KW-1185">Reference proteome</keyword>
<keyword evidence="1" id="KW-0472">Membrane</keyword>
<dbReference type="AlphaFoldDB" id="A0A099SYI0"/>
<evidence type="ECO:0000313" key="2">
    <source>
        <dbReference type="EMBL" id="KGK97980.1"/>
    </source>
</evidence>
<comment type="caution">
    <text evidence="2">The sequence shown here is derived from an EMBL/GenBank/DDBJ whole genome shotgun (WGS) entry which is preliminary data.</text>
</comment>
<name>A0A099SYI0_METMT</name>
<evidence type="ECO:0000313" key="3">
    <source>
        <dbReference type="Proteomes" id="UP000029859"/>
    </source>
</evidence>
<keyword evidence="1" id="KW-0812">Transmembrane</keyword>
<feature type="transmembrane region" description="Helical" evidence="1">
    <location>
        <begin position="12"/>
        <end position="30"/>
    </location>
</feature>
<evidence type="ECO:0000256" key="1">
    <source>
        <dbReference type="SAM" id="Phobius"/>
    </source>
</evidence>
<dbReference type="OrthoDB" id="142886at2157"/>
<reference evidence="2 3" key="1">
    <citation type="submission" date="2014-09" db="EMBL/GenBank/DDBJ databases">
        <title>Draft genome sequence of an obligately methylotrophic methanogen, Methanococcoides methylutens, isolated from marine sediment.</title>
        <authorList>
            <person name="Guan Y."/>
            <person name="Ngugi D.K."/>
            <person name="Blom J."/>
            <person name="Ali S."/>
            <person name="Ferry J.G."/>
            <person name="Stingl U."/>
        </authorList>
    </citation>
    <scope>NUCLEOTIDE SEQUENCE [LARGE SCALE GENOMIC DNA]</scope>
    <source>
        <strain evidence="2 3">DSM 2657</strain>
    </source>
</reference>
<proteinExistence type="predicted"/>
<keyword evidence="1" id="KW-1133">Transmembrane helix</keyword>
<accession>A0A099SYI0</accession>
<sequence length="299" mass="33478">MDLSILTEIDSSIILGIVVSIIVMSVAVFYDKYRGDKIPDPNTSTSKSYEMLGQFIDFSKFKVSNPFVGTGQKIKKLINSESDSKENETSELAVDKESNYSGIKGIFTNFRSKISSIKLSLPGKGDRENEAIFTDMASSKNATSTENESNIDFDVDKIVGNKKNELDFDDNLINEMATAGSLGTQIEVDEPDSDLSLNGDLSIDMDEFDFGFGEVGDEQDDSQDDEFSFEMSEDDPYNDDFSFEDDDDSFIESLKNDIIIEEKKKADFMSEMKGENLDIEEIKTELEGVLENLKRYNTP</sequence>
<gene>
    <name evidence="2" type="ORF">LI82_09520</name>
</gene>